<sequence>MLERKRPVKASARFCKERRLTPRRSTPYARGMKKTILGLLAITAVSSASAASYVGGSVGSGATLHYQTDLTSSSAMRYGLNLNATNFNFNNLALGGSVDYLGDFTGTGSALGGLTPYYGLGLGAGVQLGAGGGLSLYPHGTLGLRYNVTDPLSVFVEGNIGPVVSIGGTNSSSVYVGSGARVGLNYRLP</sequence>
<accession>A0ABQ2SK49</accession>
<dbReference type="EMBL" id="BMQO01000009">
    <property type="protein sequence ID" value="GGS29323.1"/>
    <property type="molecule type" value="Genomic_DNA"/>
</dbReference>
<proteinExistence type="predicted"/>
<evidence type="ECO:0008006" key="3">
    <source>
        <dbReference type="Google" id="ProtNLM"/>
    </source>
</evidence>
<evidence type="ECO:0000313" key="2">
    <source>
        <dbReference type="Proteomes" id="UP000620633"/>
    </source>
</evidence>
<protein>
    <recommendedName>
        <fullName evidence="3">Outer membrane protein beta-barrel domain-containing protein</fullName>
    </recommendedName>
</protein>
<name>A0ABQ2SK49_9DEIO</name>
<evidence type="ECO:0000313" key="1">
    <source>
        <dbReference type="EMBL" id="GGS29323.1"/>
    </source>
</evidence>
<keyword evidence="2" id="KW-1185">Reference proteome</keyword>
<reference evidence="2" key="1">
    <citation type="journal article" date="2019" name="Int. J. Syst. Evol. Microbiol.">
        <title>The Global Catalogue of Microorganisms (GCM) 10K type strain sequencing project: providing services to taxonomists for standard genome sequencing and annotation.</title>
        <authorList>
            <consortium name="The Broad Institute Genomics Platform"/>
            <consortium name="The Broad Institute Genome Sequencing Center for Infectious Disease"/>
            <person name="Wu L."/>
            <person name="Ma J."/>
        </authorList>
    </citation>
    <scope>NUCLEOTIDE SEQUENCE [LARGE SCALE GENOMIC DNA]</scope>
    <source>
        <strain evidence="2">JCM 31406</strain>
    </source>
</reference>
<dbReference type="Proteomes" id="UP000620633">
    <property type="component" value="Unassembled WGS sequence"/>
</dbReference>
<gene>
    <name evidence="1" type="ORF">GCM10008961_21210</name>
</gene>
<comment type="caution">
    <text evidence="1">The sequence shown here is derived from an EMBL/GenBank/DDBJ whole genome shotgun (WGS) entry which is preliminary data.</text>
</comment>
<organism evidence="1 2">
    <name type="scientific">Deinococcus knuensis</name>
    <dbReference type="NCBI Taxonomy" id="1837380"/>
    <lineage>
        <taxon>Bacteria</taxon>
        <taxon>Thermotogati</taxon>
        <taxon>Deinococcota</taxon>
        <taxon>Deinococci</taxon>
        <taxon>Deinococcales</taxon>
        <taxon>Deinococcaceae</taxon>
        <taxon>Deinococcus</taxon>
    </lineage>
</organism>